<comment type="cofactor">
    <cofactor evidence="11">
        <name>Mg(2+)</name>
        <dbReference type="ChEBI" id="CHEBI:18420"/>
    </cofactor>
    <cofactor evidence="11">
        <name>Ca(2+)</name>
        <dbReference type="ChEBI" id="CHEBI:29108"/>
    </cofactor>
    <cofactor evidence="11">
        <name>Mn(2+)</name>
        <dbReference type="ChEBI" id="CHEBI:29035"/>
    </cofactor>
    <cofactor evidence="11">
        <name>Co(2+)</name>
        <dbReference type="ChEBI" id="CHEBI:48828"/>
    </cofactor>
    <text evidence="11">Binds 1 Mg(2+) ion per subunit. Can also utilize other divalent metal cations, such as Ca(2+), Mn(2+) and Co(2+).</text>
</comment>
<evidence type="ECO:0000256" key="11">
    <source>
        <dbReference type="RuleBase" id="RU004996"/>
    </source>
</evidence>
<keyword evidence="5 11" id="KW-0479">Metal-binding</keyword>
<dbReference type="InterPro" id="IPR033247">
    <property type="entry name" value="Transketolase_fam"/>
</dbReference>
<accession>A0ABX2CM38</accession>
<dbReference type="Gene3D" id="3.40.50.920">
    <property type="match status" value="1"/>
</dbReference>
<evidence type="ECO:0000256" key="6">
    <source>
        <dbReference type="ARBA" id="ARBA00022837"/>
    </source>
</evidence>
<dbReference type="RefSeq" id="WP_172114300.1">
    <property type="nucleotide sequence ID" value="NZ_JABFDN010000015.1"/>
</dbReference>
<sequence>MTATAVQTLATKTDLKADPSHAEMANAIRFLAIDAVEKAKSGHPGMPMGMADVATVLFSRFMKFDPTDPAWPDRDRFVLSAGHGSMLLYALLHLTGYEAVTVDELKKFRQWGAKTPGHPEYGHTPGVETTTGPLGQGIATAVGMALAERLMHARYGDDLVDHYTYVIAGDGCLMEGISHEAISLAGHLGLNRLIVLFDDNGISIDGSTGLACSDDQLARFAASGWATSRIDGHDPQAIEMAIAAARQSDRPTMIACRTTIGFGSPGRQGSEKAHGAPLGPEEVEKTRAALHWPHRPFEVPADVLVSWREIGARGSSVRQAWKERARKLCSADRSPCHDALNKKLPAAYTERMAQFIAQLTAEKPKIATRQASQNVIDVIATVLPNLLGGSADLTHSNLTKAKTHKSVTPSTMDGNYIHYGVREHAMAAAMNGVALHGGFIPYGGTFLAFADYNRPAIRLAALMGIRVIHVMTHDSIGLGEDGPTHQPVEHVPSLRAIPNLLVFRPADAVETAEAWDCALRAETSPSVLCLSRQALPAFRTEASDHNKVALGAYVVVEPEAGRDVTLIATGSEVAIALEAAKLLAAEGVQAAVVSAPCFELFRKQTAEYRAEVLGNAPRIGVEAAIEGEWARWLGDAGEFVGMHSFGASAPADVLYREFGITPAAVADAAMRNIIRARAS</sequence>
<keyword evidence="7 11" id="KW-0460">Magnesium</keyword>
<dbReference type="PANTHER" id="PTHR43522:SF2">
    <property type="entry name" value="TRANSKETOLASE 1-RELATED"/>
    <property type="match status" value="1"/>
</dbReference>
<dbReference type="EMBL" id="JABFDN010000015">
    <property type="protein sequence ID" value="NPU69246.1"/>
    <property type="molecule type" value="Genomic_DNA"/>
</dbReference>
<dbReference type="InterPro" id="IPR005478">
    <property type="entry name" value="Transketolase_bac-like"/>
</dbReference>
<dbReference type="InterPro" id="IPR029061">
    <property type="entry name" value="THDP-binding"/>
</dbReference>
<dbReference type="PROSITE" id="PS00802">
    <property type="entry name" value="TRANSKETOLASE_2"/>
    <property type="match status" value="1"/>
</dbReference>
<dbReference type="Pfam" id="PF00456">
    <property type="entry name" value="Transketolase_N"/>
    <property type="match status" value="1"/>
</dbReference>
<evidence type="ECO:0000256" key="1">
    <source>
        <dbReference type="ARBA" id="ARBA00007131"/>
    </source>
</evidence>
<dbReference type="CDD" id="cd02012">
    <property type="entry name" value="TPP_TK"/>
    <property type="match status" value="1"/>
</dbReference>
<evidence type="ECO:0000256" key="2">
    <source>
        <dbReference type="ARBA" id="ARBA00011738"/>
    </source>
</evidence>
<dbReference type="InterPro" id="IPR055152">
    <property type="entry name" value="Transketolase-like_C_2"/>
</dbReference>
<keyword evidence="14" id="KW-1185">Reference proteome</keyword>
<evidence type="ECO:0000256" key="9">
    <source>
        <dbReference type="ARBA" id="ARBA00049473"/>
    </source>
</evidence>
<dbReference type="InterPro" id="IPR005474">
    <property type="entry name" value="Transketolase_N"/>
</dbReference>
<dbReference type="SUPFAM" id="SSF52922">
    <property type="entry name" value="TK C-terminal domain-like"/>
    <property type="match status" value="1"/>
</dbReference>
<gene>
    <name evidence="13" type="primary">tkt</name>
    <name evidence="13" type="ORF">HL667_29865</name>
</gene>
<keyword evidence="4 11" id="KW-0808">Transferase</keyword>
<dbReference type="NCBIfam" id="TIGR00232">
    <property type="entry name" value="tktlase_bact"/>
    <property type="match status" value="1"/>
</dbReference>
<reference evidence="13" key="1">
    <citation type="submission" date="2020-05" db="EMBL/GenBank/DDBJ databases">
        <title>Nod-independent and nitrogen-fixing Bradyrhizobium aeschynomene sp. nov. isolated from nodules of Aeschynomene indica.</title>
        <authorList>
            <person name="Zhang Z."/>
        </authorList>
    </citation>
    <scope>NUCLEOTIDE SEQUENCE</scope>
    <source>
        <strain evidence="13">83012</strain>
    </source>
</reference>
<evidence type="ECO:0000256" key="5">
    <source>
        <dbReference type="ARBA" id="ARBA00022723"/>
    </source>
</evidence>
<proteinExistence type="inferred from homology"/>
<comment type="subunit">
    <text evidence="2 11">Homodimer.</text>
</comment>
<evidence type="ECO:0000313" key="14">
    <source>
        <dbReference type="Proteomes" id="UP000886476"/>
    </source>
</evidence>
<dbReference type="GO" id="GO:0004802">
    <property type="term" value="F:transketolase activity"/>
    <property type="evidence" value="ECO:0007669"/>
    <property type="project" value="UniProtKB-EC"/>
</dbReference>
<name>A0ABX2CM38_9BRAD</name>
<evidence type="ECO:0000256" key="7">
    <source>
        <dbReference type="ARBA" id="ARBA00022842"/>
    </source>
</evidence>
<dbReference type="PROSITE" id="PS00801">
    <property type="entry name" value="TRANSKETOLASE_1"/>
    <property type="match status" value="1"/>
</dbReference>
<comment type="function">
    <text evidence="11">Catalyzes the transfer of a two-carbon ketol group from a ketose donor to an aldose acceptor, via a covalent intermediate with the cofactor thiamine pyrophosphate.</text>
</comment>
<evidence type="ECO:0000256" key="10">
    <source>
        <dbReference type="NCBIfam" id="TIGR00232"/>
    </source>
</evidence>
<comment type="catalytic activity">
    <reaction evidence="9 11">
        <text>D-sedoheptulose 7-phosphate + D-glyceraldehyde 3-phosphate = aldehydo-D-ribose 5-phosphate + D-xylulose 5-phosphate</text>
        <dbReference type="Rhea" id="RHEA:10508"/>
        <dbReference type="ChEBI" id="CHEBI:57483"/>
        <dbReference type="ChEBI" id="CHEBI:57737"/>
        <dbReference type="ChEBI" id="CHEBI:58273"/>
        <dbReference type="ChEBI" id="CHEBI:59776"/>
        <dbReference type="EC" id="2.2.1.1"/>
    </reaction>
</comment>
<dbReference type="InterPro" id="IPR049557">
    <property type="entry name" value="Transketolase_CS"/>
</dbReference>
<dbReference type="Pfam" id="PF02779">
    <property type="entry name" value="Transket_pyr"/>
    <property type="match status" value="1"/>
</dbReference>
<keyword evidence="6 11" id="KW-0106">Calcium</keyword>
<keyword evidence="8 11" id="KW-0786">Thiamine pyrophosphate</keyword>
<dbReference type="SMART" id="SM00861">
    <property type="entry name" value="Transket_pyr"/>
    <property type="match status" value="1"/>
</dbReference>
<dbReference type="SUPFAM" id="SSF52518">
    <property type="entry name" value="Thiamin diphosphate-binding fold (THDP-binding)"/>
    <property type="match status" value="2"/>
</dbReference>
<evidence type="ECO:0000259" key="12">
    <source>
        <dbReference type="SMART" id="SM00861"/>
    </source>
</evidence>
<dbReference type="EC" id="2.2.1.1" evidence="3 10"/>
<evidence type="ECO:0000256" key="8">
    <source>
        <dbReference type="ARBA" id="ARBA00023052"/>
    </source>
</evidence>
<dbReference type="InterPro" id="IPR020826">
    <property type="entry name" value="Transketolase_BS"/>
</dbReference>
<dbReference type="Proteomes" id="UP000886476">
    <property type="component" value="Unassembled WGS sequence"/>
</dbReference>
<dbReference type="PANTHER" id="PTHR43522">
    <property type="entry name" value="TRANSKETOLASE"/>
    <property type="match status" value="1"/>
</dbReference>
<dbReference type="InterPro" id="IPR009014">
    <property type="entry name" value="Transketo_C/PFOR_II"/>
</dbReference>
<dbReference type="CDD" id="cd07033">
    <property type="entry name" value="TPP_PYR_DXS_TK_like"/>
    <property type="match status" value="1"/>
</dbReference>
<dbReference type="Pfam" id="PF22613">
    <property type="entry name" value="Transketolase_C_1"/>
    <property type="match status" value="1"/>
</dbReference>
<dbReference type="InterPro" id="IPR005475">
    <property type="entry name" value="Transketolase-like_Pyr-bd"/>
</dbReference>
<feature type="domain" description="Transketolase-like pyrimidine-binding" evidence="12">
    <location>
        <begin position="366"/>
        <end position="537"/>
    </location>
</feature>
<comment type="cofactor">
    <cofactor evidence="11">
        <name>thiamine diphosphate</name>
        <dbReference type="ChEBI" id="CHEBI:58937"/>
    </cofactor>
    <text evidence="11">Binds 1 thiamine pyrophosphate per subunit.</text>
</comment>
<comment type="caution">
    <text evidence="13">The sequence shown here is derived from an EMBL/GenBank/DDBJ whole genome shotgun (WGS) entry which is preliminary data.</text>
</comment>
<evidence type="ECO:0000256" key="3">
    <source>
        <dbReference type="ARBA" id="ARBA00013152"/>
    </source>
</evidence>
<evidence type="ECO:0000313" key="13">
    <source>
        <dbReference type="EMBL" id="NPU69246.1"/>
    </source>
</evidence>
<evidence type="ECO:0000256" key="4">
    <source>
        <dbReference type="ARBA" id="ARBA00022679"/>
    </source>
</evidence>
<organism evidence="13 14">
    <name type="scientific">Bradyrhizobium aeschynomenes</name>
    <dbReference type="NCBI Taxonomy" id="2734909"/>
    <lineage>
        <taxon>Bacteria</taxon>
        <taxon>Pseudomonadati</taxon>
        <taxon>Pseudomonadota</taxon>
        <taxon>Alphaproteobacteria</taxon>
        <taxon>Hyphomicrobiales</taxon>
        <taxon>Nitrobacteraceae</taxon>
        <taxon>Bradyrhizobium</taxon>
    </lineage>
</organism>
<comment type="similarity">
    <text evidence="1 11">Belongs to the transketolase family.</text>
</comment>
<protein>
    <recommendedName>
        <fullName evidence="3 10">Transketolase</fullName>
        <ecNumber evidence="3 10">2.2.1.1</ecNumber>
    </recommendedName>
</protein>
<dbReference type="Gene3D" id="3.40.50.970">
    <property type="match status" value="2"/>
</dbReference>